<dbReference type="STRING" id="966.BTA35_0206915"/>
<evidence type="ECO:0000256" key="2">
    <source>
        <dbReference type="SAM" id="MobiDB-lite"/>
    </source>
</evidence>
<dbReference type="Pfam" id="PF25876">
    <property type="entry name" value="HH_MFP_RND"/>
    <property type="match status" value="1"/>
</dbReference>
<dbReference type="Gene3D" id="1.10.287.470">
    <property type="entry name" value="Helix hairpin bin"/>
    <property type="match status" value="1"/>
</dbReference>
<dbReference type="SUPFAM" id="SSF111369">
    <property type="entry name" value="HlyD-like secretion proteins"/>
    <property type="match status" value="2"/>
</dbReference>
<feature type="region of interest" description="Disordered" evidence="2">
    <location>
        <begin position="311"/>
        <end position="346"/>
    </location>
</feature>
<dbReference type="AlphaFoldDB" id="A0A1T1HD40"/>
<dbReference type="Proteomes" id="UP000190064">
    <property type="component" value="Unassembled WGS sequence"/>
</dbReference>
<reference evidence="4" key="1">
    <citation type="submission" date="2017-02" db="EMBL/GenBank/DDBJ databases">
        <title>Draft Genome Sequence of the Salt Water Bacterium Oceanospirillum linum ATCC 11336.</title>
        <authorList>
            <person name="Trachtenberg A.M."/>
            <person name="Carney J.G."/>
            <person name="Linnane J.D."/>
            <person name="Rheaume B.A."/>
            <person name="Pitts N.L."/>
            <person name="Mykles D.L."/>
            <person name="Maclea K.S."/>
        </authorList>
    </citation>
    <scope>NUCLEOTIDE SEQUENCE [LARGE SCALE GENOMIC DNA]</scope>
    <source>
        <strain evidence="4">ATCC 11336</strain>
    </source>
</reference>
<proteinExistence type="predicted"/>
<dbReference type="RefSeq" id="WP_078319080.1">
    <property type="nucleotide sequence ID" value="NZ_FXTS01000002.1"/>
</dbReference>
<feature type="coiled-coil region" evidence="1">
    <location>
        <begin position="84"/>
        <end position="125"/>
    </location>
</feature>
<feature type="domain" description="Multidrug resistance protein MdtA-like alpha-helical hairpin" evidence="3">
    <location>
        <begin position="99"/>
        <end position="168"/>
    </location>
</feature>
<keyword evidence="5" id="KW-1185">Reference proteome</keyword>
<sequence length="346" mass="37163">MKRSITGVILILVAAGGWILWQSLLKPELPVSIASGNGRIEAIQVDVSTKIAGRVDSVLVQEGDLVKPGQVVATIDTTQLMAERLRAEAEIAGAKSQIAAAEASIAQAQAKLILTQQELRRTQELLKKGHASKETYDIRVSEVAVAKANLKAAEAMLTARQRSVDAAQAVAQGIQSQIDDATLVAPSLGRVLYRLAESGEVLGSGGKVLTLVNLTDIYMETFLPSTQAHRVAIGAEARVKLDILDVAIPATVSFVSPESQFTPKEVETASEREKLMFRVKVRIPEELVMAYIDRVKTGIRGVAYIRLSPLSSKESSKESGEAPAPWPDFLQKLPSGIHSAPQTNSQ</sequence>
<dbReference type="InterPro" id="IPR058624">
    <property type="entry name" value="MdtA-like_HH"/>
</dbReference>
<name>A0A1T1HD40_OCELI</name>
<protein>
    <submittedName>
        <fullName evidence="4">Secretion protein HlyD</fullName>
    </submittedName>
</protein>
<evidence type="ECO:0000256" key="1">
    <source>
        <dbReference type="SAM" id="Coils"/>
    </source>
</evidence>
<evidence type="ECO:0000313" key="5">
    <source>
        <dbReference type="Proteomes" id="UP000190064"/>
    </source>
</evidence>
<evidence type="ECO:0000259" key="3">
    <source>
        <dbReference type="Pfam" id="PF25876"/>
    </source>
</evidence>
<dbReference type="EMBL" id="MTSD02000002">
    <property type="protein sequence ID" value="OOV87733.1"/>
    <property type="molecule type" value="Genomic_DNA"/>
</dbReference>
<dbReference type="PANTHER" id="PTHR30438">
    <property type="entry name" value="36 KDA ANTIGEN-RELATED"/>
    <property type="match status" value="1"/>
</dbReference>
<dbReference type="Gene3D" id="2.40.30.170">
    <property type="match status" value="1"/>
</dbReference>
<accession>A0A1T1HD40</accession>
<dbReference type="GO" id="GO:0005886">
    <property type="term" value="C:plasma membrane"/>
    <property type="evidence" value="ECO:0007669"/>
    <property type="project" value="TreeGrafter"/>
</dbReference>
<gene>
    <name evidence="4" type="ORF">BTA35_0206915</name>
</gene>
<keyword evidence="1" id="KW-0175">Coiled coil</keyword>
<evidence type="ECO:0000313" key="4">
    <source>
        <dbReference type="EMBL" id="OOV87733.1"/>
    </source>
</evidence>
<dbReference type="Gene3D" id="2.40.50.100">
    <property type="match status" value="1"/>
</dbReference>
<comment type="caution">
    <text evidence="4">The sequence shown here is derived from an EMBL/GenBank/DDBJ whole genome shotgun (WGS) entry which is preliminary data.</text>
</comment>
<organism evidence="4 5">
    <name type="scientific">Oceanospirillum linum</name>
    <dbReference type="NCBI Taxonomy" id="966"/>
    <lineage>
        <taxon>Bacteria</taxon>
        <taxon>Pseudomonadati</taxon>
        <taxon>Pseudomonadota</taxon>
        <taxon>Gammaproteobacteria</taxon>
        <taxon>Oceanospirillales</taxon>
        <taxon>Oceanospirillaceae</taxon>
        <taxon>Oceanospirillum</taxon>
    </lineage>
</organism>
<dbReference type="PANTHER" id="PTHR30438:SF2">
    <property type="entry name" value="MEMBRANE PROTEIN"/>
    <property type="match status" value="1"/>
</dbReference>